<evidence type="ECO:0000256" key="1">
    <source>
        <dbReference type="SAM" id="MobiDB-lite"/>
    </source>
</evidence>
<feature type="region of interest" description="Disordered" evidence="1">
    <location>
        <begin position="1"/>
        <end position="53"/>
    </location>
</feature>
<dbReference type="AlphaFoldDB" id="A0ABD2XW06"/>
<evidence type="ECO:0000313" key="3">
    <source>
        <dbReference type="Proteomes" id="UP001630127"/>
    </source>
</evidence>
<protein>
    <submittedName>
        <fullName evidence="2">Uncharacterized protein</fullName>
    </submittedName>
</protein>
<sequence length="107" mass="11139">MQGHQNGKCPTGKQGKNHEEHQKTPAESQQKPLPQKQKKQLSGKEGQPTVKQSGNKISKECLIVISAIATPVSGSKTTGGICGGKGASSIPRYTIVALSIASTTSSL</sequence>
<comment type="caution">
    <text evidence="2">The sequence shown here is derived from an EMBL/GenBank/DDBJ whole genome shotgun (WGS) entry which is preliminary data.</text>
</comment>
<organism evidence="2 3">
    <name type="scientific">Cinchona calisaya</name>
    <dbReference type="NCBI Taxonomy" id="153742"/>
    <lineage>
        <taxon>Eukaryota</taxon>
        <taxon>Viridiplantae</taxon>
        <taxon>Streptophyta</taxon>
        <taxon>Embryophyta</taxon>
        <taxon>Tracheophyta</taxon>
        <taxon>Spermatophyta</taxon>
        <taxon>Magnoliopsida</taxon>
        <taxon>eudicotyledons</taxon>
        <taxon>Gunneridae</taxon>
        <taxon>Pentapetalae</taxon>
        <taxon>asterids</taxon>
        <taxon>lamiids</taxon>
        <taxon>Gentianales</taxon>
        <taxon>Rubiaceae</taxon>
        <taxon>Cinchonoideae</taxon>
        <taxon>Cinchoneae</taxon>
        <taxon>Cinchona</taxon>
    </lineage>
</organism>
<dbReference type="EMBL" id="JBJUIK010000017">
    <property type="protein sequence ID" value="KAL3498380.1"/>
    <property type="molecule type" value="Genomic_DNA"/>
</dbReference>
<gene>
    <name evidence="2" type="ORF">ACH5RR_041112</name>
</gene>
<keyword evidence="3" id="KW-1185">Reference proteome</keyword>
<name>A0ABD2XW06_9GENT</name>
<reference evidence="2 3" key="1">
    <citation type="submission" date="2024-11" db="EMBL/GenBank/DDBJ databases">
        <title>A near-complete genome assembly of Cinchona calisaya.</title>
        <authorList>
            <person name="Lian D.C."/>
            <person name="Zhao X.W."/>
            <person name="Wei L."/>
        </authorList>
    </citation>
    <scope>NUCLEOTIDE SEQUENCE [LARGE SCALE GENOMIC DNA]</scope>
    <source>
        <tissue evidence="2">Nenye</tissue>
    </source>
</reference>
<evidence type="ECO:0000313" key="2">
    <source>
        <dbReference type="EMBL" id="KAL3498380.1"/>
    </source>
</evidence>
<proteinExistence type="predicted"/>
<dbReference type="Proteomes" id="UP001630127">
    <property type="component" value="Unassembled WGS sequence"/>
</dbReference>
<accession>A0ABD2XW06</accession>